<organism evidence="1 2">
    <name type="scientific">Apiospora rasikravindrae</name>
    <dbReference type="NCBI Taxonomy" id="990691"/>
    <lineage>
        <taxon>Eukaryota</taxon>
        <taxon>Fungi</taxon>
        <taxon>Dikarya</taxon>
        <taxon>Ascomycota</taxon>
        <taxon>Pezizomycotina</taxon>
        <taxon>Sordariomycetes</taxon>
        <taxon>Xylariomycetidae</taxon>
        <taxon>Amphisphaeriales</taxon>
        <taxon>Apiosporaceae</taxon>
        <taxon>Apiospora</taxon>
    </lineage>
</organism>
<name>A0ABR1TAC5_9PEZI</name>
<keyword evidence="2" id="KW-1185">Reference proteome</keyword>
<gene>
    <name evidence="1" type="ORF">PG993_005772</name>
</gene>
<dbReference type="Proteomes" id="UP001444661">
    <property type="component" value="Unassembled WGS sequence"/>
</dbReference>
<evidence type="ECO:0000313" key="1">
    <source>
        <dbReference type="EMBL" id="KAK8043342.1"/>
    </source>
</evidence>
<proteinExistence type="predicted"/>
<comment type="caution">
    <text evidence="1">The sequence shown here is derived from an EMBL/GenBank/DDBJ whole genome shotgun (WGS) entry which is preliminary data.</text>
</comment>
<evidence type="ECO:0000313" key="2">
    <source>
        <dbReference type="Proteomes" id="UP001444661"/>
    </source>
</evidence>
<accession>A0ABR1TAC5</accession>
<protein>
    <submittedName>
        <fullName evidence="1">Uncharacterized protein</fullName>
    </submittedName>
</protein>
<sequence length="219" mass="24468">MAMQPPLIPHAPGKNRPAIGTSIRASMDVEAGPSRAAVGETRFLYTDGLASCIGIAVSGTYSAESLSDSENTRYDRFMGHYSLLNIEKYYPKFRAEVQAAKALGLQDLQVSVMTCDPASLTKRVGTESGLLSSGVEWRLMCHLRRLVGSDILSDDQPRIHWYQYAFHDDQQGAMALFSDRSVIAEQETDDRGPKFERWALQEKQWRFDGTPRVPPPNKQ</sequence>
<dbReference type="EMBL" id="JAQQWK010000004">
    <property type="protein sequence ID" value="KAK8043342.1"/>
    <property type="molecule type" value="Genomic_DNA"/>
</dbReference>
<reference evidence="1 2" key="1">
    <citation type="submission" date="2023-01" db="EMBL/GenBank/DDBJ databases">
        <title>Analysis of 21 Apiospora genomes using comparative genomics revels a genus with tremendous synthesis potential of carbohydrate active enzymes and secondary metabolites.</title>
        <authorList>
            <person name="Sorensen T."/>
        </authorList>
    </citation>
    <scope>NUCLEOTIDE SEQUENCE [LARGE SCALE GENOMIC DNA]</scope>
    <source>
        <strain evidence="1 2">CBS 33761</strain>
    </source>
</reference>